<name>A0ABV9TVA7_9ACTN</name>
<dbReference type="CDD" id="cd00082">
    <property type="entry name" value="HisKA"/>
    <property type="match status" value="1"/>
</dbReference>
<dbReference type="Gene3D" id="3.30.565.10">
    <property type="entry name" value="Histidine kinase-like ATPase, C-terminal domain"/>
    <property type="match status" value="1"/>
</dbReference>
<dbReference type="PRINTS" id="PR00344">
    <property type="entry name" value="BCTRLSENSOR"/>
</dbReference>
<keyword evidence="9" id="KW-0902">Two-component regulatory system</keyword>
<feature type="transmembrane region" description="Helical" evidence="11">
    <location>
        <begin position="179"/>
        <end position="197"/>
    </location>
</feature>
<comment type="caution">
    <text evidence="14">The sequence shown here is derived from an EMBL/GenBank/DDBJ whole genome shotgun (WGS) entry which is preliminary data.</text>
</comment>
<evidence type="ECO:0000256" key="11">
    <source>
        <dbReference type="SAM" id="Phobius"/>
    </source>
</evidence>
<comment type="subcellular location">
    <subcellularLocation>
        <location evidence="2">Cell membrane</location>
    </subcellularLocation>
</comment>
<dbReference type="EMBL" id="JBHSIT010000001">
    <property type="protein sequence ID" value="MFC4906727.1"/>
    <property type="molecule type" value="Genomic_DNA"/>
</dbReference>
<feature type="domain" description="HAMP" evidence="13">
    <location>
        <begin position="198"/>
        <end position="252"/>
    </location>
</feature>
<keyword evidence="8 11" id="KW-1133">Transmembrane helix</keyword>
<feature type="transmembrane region" description="Helical" evidence="11">
    <location>
        <begin position="31"/>
        <end position="54"/>
    </location>
</feature>
<dbReference type="Proteomes" id="UP001595872">
    <property type="component" value="Unassembled WGS sequence"/>
</dbReference>
<dbReference type="InterPro" id="IPR003594">
    <property type="entry name" value="HATPase_dom"/>
</dbReference>
<sequence length="480" mass="51766">MTRTSASDAGRAMGRIDRWWARLWVSVRGRATVLTVLVAAVVLGVTLTLVTILITNLERERVYRGTGDAAREVAARVVKERLPGPIPDQARGVRLLQIVDPQGRVLAASRELQGKPALVSDPDVLVWTDRTRCPRFLKPCVTVRGVHLANSAYGDNVMVYAAARVPGQEPNWPLRAGMALLYLVALALIAGWVWWLIGTALRPVMAIRADMVRYGLDESGRRVPVMYSGGGELQRLAETVNDTLDRLDEANTRQRRFLSDASHDLRQPITALTAELDLALAELPEGPAREGVQAALAQAERLDAIVADLLELSRLTTSAPAPVELVDLAEAVRGEVAHRHGRVPVTTKLQDGALVRANPIRLARLLNNLVSNAERHAESTVEVVVAVEGADPAVGDATVRLEVNDDGEGVAPEQRERIFSRYARGPVSQARDPGGTGLGLPIAREIARTYGGSLTLGDSALGGASFVLRLPLAPSRAPKD</sequence>
<dbReference type="SMART" id="SM00388">
    <property type="entry name" value="HisKA"/>
    <property type="match status" value="1"/>
</dbReference>
<evidence type="ECO:0000256" key="5">
    <source>
        <dbReference type="ARBA" id="ARBA00022679"/>
    </source>
</evidence>
<dbReference type="RefSeq" id="WP_378252408.1">
    <property type="nucleotide sequence ID" value="NZ_JBHSIT010000001.1"/>
</dbReference>
<dbReference type="EC" id="2.7.13.3" evidence="3"/>
<dbReference type="PROSITE" id="PS50109">
    <property type="entry name" value="HIS_KIN"/>
    <property type="match status" value="1"/>
</dbReference>
<evidence type="ECO:0000256" key="6">
    <source>
        <dbReference type="ARBA" id="ARBA00022692"/>
    </source>
</evidence>
<dbReference type="Gene3D" id="1.10.287.130">
    <property type="match status" value="1"/>
</dbReference>
<dbReference type="Pfam" id="PF00512">
    <property type="entry name" value="HisKA"/>
    <property type="match status" value="1"/>
</dbReference>
<dbReference type="GO" id="GO:0016301">
    <property type="term" value="F:kinase activity"/>
    <property type="evidence" value="ECO:0007669"/>
    <property type="project" value="UniProtKB-KW"/>
</dbReference>
<keyword evidence="6 11" id="KW-0812">Transmembrane</keyword>
<keyword evidence="5" id="KW-0808">Transferase</keyword>
<dbReference type="InterPro" id="IPR003660">
    <property type="entry name" value="HAMP_dom"/>
</dbReference>
<organism evidence="14 15">
    <name type="scientific">Actinomadura gamaensis</name>
    <dbReference type="NCBI Taxonomy" id="1763541"/>
    <lineage>
        <taxon>Bacteria</taxon>
        <taxon>Bacillati</taxon>
        <taxon>Actinomycetota</taxon>
        <taxon>Actinomycetes</taxon>
        <taxon>Streptosporangiales</taxon>
        <taxon>Thermomonosporaceae</taxon>
        <taxon>Actinomadura</taxon>
    </lineage>
</organism>
<dbReference type="SMART" id="SM00387">
    <property type="entry name" value="HATPase_c"/>
    <property type="match status" value="1"/>
</dbReference>
<evidence type="ECO:0000313" key="15">
    <source>
        <dbReference type="Proteomes" id="UP001595872"/>
    </source>
</evidence>
<dbReference type="InterPro" id="IPR005467">
    <property type="entry name" value="His_kinase_dom"/>
</dbReference>
<keyword evidence="4" id="KW-0597">Phosphoprotein</keyword>
<dbReference type="SUPFAM" id="SSF55874">
    <property type="entry name" value="ATPase domain of HSP90 chaperone/DNA topoisomerase II/histidine kinase"/>
    <property type="match status" value="1"/>
</dbReference>
<dbReference type="InterPro" id="IPR003661">
    <property type="entry name" value="HisK_dim/P_dom"/>
</dbReference>
<evidence type="ECO:0000259" key="12">
    <source>
        <dbReference type="PROSITE" id="PS50109"/>
    </source>
</evidence>
<evidence type="ECO:0000256" key="8">
    <source>
        <dbReference type="ARBA" id="ARBA00022989"/>
    </source>
</evidence>
<protein>
    <recommendedName>
        <fullName evidence="3">histidine kinase</fullName>
        <ecNumber evidence="3">2.7.13.3</ecNumber>
    </recommendedName>
</protein>
<dbReference type="InterPro" id="IPR050428">
    <property type="entry name" value="TCS_sensor_his_kinase"/>
</dbReference>
<dbReference type="PROSITE" id="PS50885">
    <property type="entry name" value="HAMP"/>
    <property type="match status" value="1"/>
</dbReference>
<dbReference type="Pfam" id="PF02518">
    <property type="entry name" value="HATPase_c"/>
    <property type="match status" value="1"/>
</dbReference>
<evidence type="ECO:0000256" key="9">
    <source>
        <dbReference type="ARBA" id="ARBA00023012"/>
    </source>
</evidence>
<comment type="catalytic activity">
    <reaction evidence="1">
        <text>ATP + protein L-histidine = ADP + protein N-phospho-L-histidine.</text>
        <dbReference type="EC" id="2.7.13.3"/>
    </reaction>
</comment>
<feature type="domain" description="Histidine kinase" evidence="12">
    <location>
        <begin position="260"/>
        <end position="474"/>
    </location>
</feature>
<evidence type="ECO:0000256" key="3">
    <source>
        <dbReference type="ARBA" id="ARBA00012438"/>
    </source>
</evidence>
<reference evidence="15" key="1">
    <citation type="journal article" date="2019" name="Int. J. Syst. Evol. Microbiol.">
        <title>The Global Catalogue of Microorganisms (GCM) 10K type strain sequencing project: providing services to taxonomists for standard genome sequencing and annotation.</title>
        <authorList>
            <consortium name="The Broad Institute Genomics Platform"/>
            <consortium name="The Broad Institute Genome Sequencing Center for Infectious Disease"/>
            <person name="Wu L."/>
            <person name="Ma J."/>
        </authorList>
    </citation>
    <scope>NUCLEOTIDE SEQUENCE [LARGE SCALE GENOMIC DNA]</scope>
    <source>
        <strain evidence="15">KLKA75</strain>
    </source>
</reference>
<dbReference type="PANTHER" id="PTHR45436">
    <property type="entry name" value="SENSOR HISTIDINE KINASE YKOH"/>
    <property type="match status" value="1"/>
</dbReference>
<dbReference type="SUPFAM" id="SSF47384">
    <property type="entry name" value="Homodimeric domain of signal transducing histidine kinase"/>
    <property type="match status" value="1"/>
</dbReference>
<evidence type="ECO:0000256" key="7">
    <source>
        <dbReference type="ARBA" id="ARBA00022777"/>
    </source>
</evidence>
<keyword evidence="7 14" id="KW-0418">Kinase</keyword>
<accession>A0ABV9TVA7</accession>
<gene>
    <name evidence="14" type="ORF">ACFPCY_05315</name>
</gene>
<keyword evidence="10 11" id="KW-0472">Membrane</keyword>
<evidence type="ECO:0000256" key="1">
    <source>
        <dbReference type="ARBA" id="ARBA00000085"/>
    </source>
</evidence>
<evidence type="ECO:0000256" key="4">
    <source>
        <dbReference type="ARBA" id="ARBA00022553"/>
    </source>
</evidence>
<dbReference type="InterPro" id="IPR004358">
    <property type="entry name" value="Sig_transdc_His_kin-like_C"/>
</dbReference>
<evidence type="ECO:0000259" key="13">
    <source>
        <dbReference type="PROSITE" id="PS50885"/>
    </source>
</evidence>
<evidence type="ECO:0000256" key="10">
    <source>
        <dbReference type="ARBA" id="ARBA00023136"/>
    </source>
</evidence>
<proteinExistence type="predicted"/>
<dbReference type="PANTHER" id="PTHR45436:SF5">
    <property type="entry name" value="SENSOR HISTIDINE KINASE TRCS"/>
    <property type="match status" value="1"/>
</dbReference>
<keyword evidence="15" id="KW-1185">Reference proteome</keyword>
<evidence type="ECO:0000313" key="14">
    <source>
        <dbReference type="EMBL" id="MFC4906727.1"/>
    </source>
</evidence>
<evidence type="ECO:0000256" key="2">
    <source>
        <dbReference type="ARBA" id="ARBA00004236"/>
    </source>
</evidence>
<dbReference type="InterPro" id="IPR036097">
    <property type="entry name" value="HisK_dim/P_sf"/>
</dbReference>
<dbReference type="InterPro" id="IPR036890">
    <property type="entry name" value="HATPase_C_sf"/>
</dbReference>